<evidence type="ECO:0000256" key="1">
    <source>
        <dbReference type="ARBA" id="ARBA00022857"/>
    </source>
</evidence>
<keyword evidence="3" id="KW-1185">Reference proteome</keyword>
<dbReference type="KEGG" id="psn:Pedsa_1727"/>
<reference evidence="2 3" key="1">
    <citation type="journal article" date="2011" name="Stand. Genomic Sci.">
        <title>Complete genome sequence of the gliding, heparinolytic Pedobacter saltans type strain (113).</title>
        <authorList>
            <person name="Liolios K."/>
            <person name="Sikorski J."/>
            <person name="Lu M."/>
            <person name="Nolan M."/>
            <person name="Lapidus A."/>
            <person name="Lucas S."/>
            <person name="Hammon N."/>
            <person name="Deshpande S."/>
            <person name="Cheng J.F."/>
            <person name="Tapia R."/>
            <person name="Han C."/>
            <person name="Goodwin L."/>
            <person name="Pitluck S."/>
            <person name="Huntemann M."/>
            <person name="Ivanova N."/>
            <person name="Pagani I."/>
            <person name="Mavromatis K."/>
            <person name="Ovchinikova G."/>
            <person name="Pati A."/>
            <person name="Chen A."/>
            <person name="Palaniappan K."/>
            <person name="Land M."/>
            <person name="Hauser L."/>
            <person name="Brambilla E.M."/>
            <person name="Kotsyurbenko O."/>
            <person name="Rohde M."/>
            <person name="Tindall B.J."/>
            <person name="Abt B."/>
            <person name="Goker M."/>
            <person name="Detter J.C."/>
            <person name="Woyke T."/>
            <person name="Bristow J."/>
            <person name="Eisen J.A."/>
            <person name="Markowitz V."/>
            <person name="Hugenholtz P."/>
            <person name="Klenk H.P."/>
            <person name="Kyrpides N.C."/>
        </authorList>
    </citation>
    <scope>NUCLEOTIDE SEQUENCE [LARGE SCALE GENOMIC DNA]</scope>
    <source>
        <strain evidence="3">ATCC 51119 / DSM 12145 / JCM 21818 / LMG 10337 / NBRC 100064 / NCIMB 13643</strain>
    </source>
</reference>
<dbReference type="EMBL" id="CP002545">
    <property type="protein sequence ID" value="ADY52284.1"/>
    <property type="molecule type" value="Genomic_DNA"/>
</dbReference>
<dbReference type="STRING" id="762903.Pedsa_1727"/>
<dbReference type="Proteomes" id="UP000000310">
    <property type="component" value="Chromosome"/>
</dbReference>
<name>F0S7M4_PSESL</name>
<gene>
    <name evidence="2" type="ordered locus">Pedsa_1727</name>
</gene>
<proteinExistence type="predicted"/>
<protein>
    <submittedName>
        <fullName evidence="2">Acyl-CoA reductase</fullName>
    </submittedName>
</protein>
<accession>F0S7M4</accession>
<dbReference type="GO" id="GO:0008218">
    <property type="term" value="P:bioluminescence"/>
    <property type="evidence" value="ECO:0007669"/>
    <property type="project" value="InterPro"/>
</dbReference>
<reference evidence="3" key="2">
    <citation type="submission" date="2011-02" db="EMBL/GenBank/DDBJ databases">
        <title>The complete genome of Pedobacter saltans DSM 12145.</title>
        <authorList>
            <consortium name="US DOE Joint Genome Institute (JGI-PGF)"/>
            <person name="Lucas S."/>
            <person name="Copeland A."/>
            <person name="Lapidus A."/>
            <person name="Bruce D."/>
            <person name="Goodwin L."/>
            <person name="Pitluck S."/>
            <person name="Kyrpides N."/>
            <person name="Mavromatis K."/>
            <person name="Pagani I."/>
            <person name="Ivanova N."/>
            <person name="Ovchinnikova G."/>
            <person name="Lu M."/>
            <person name="Detter J.C."/>
            <person name="Han C."/>
            <person name="Land M."/>
            <person name="Hauser L."/>
            <person name="Markowitz V."/>
            <person name="Cheng J.-F."/>
            <person name="Hugenholtz P."/>
            <person name="Woyke T."/>
            <person name="Wu D."/>
            <person name="Tindall B."/>
            <person name="Pomrenke H.G."/>
            <person name="Brambilla E."/>
            <person name="Klenk H.-P."/>
            <person name="Eisen J.A."/>
        </authorList>
    </citation>
    <scope>NUCLEOTIDE SEQUENCE [LARGE SCALE GENOMIC DNA]</scope>
    <source>
        <strain evidence="3">ATCC 51119 / DSM 12145 / JCM 21818 / LMG 10337 / NBRC 100064 / NCIMB 13643</strain>
    </source>
</reference>
<dbReference type="Pfam" id="PF05893">
    <property type="entry name" value="LuxC"/>
    <property type="match status" value="1"/>
</dbReference>
<keyword evidence="1" id="KW-0521">NADP</keyword>
<dbReference type="InterPro" id="IPR008670">
    <property type="entry name" value="CoA_reduct_LuxC"/>
</dbReference>
<dbReference type="GO" id="GO:0003995">
    <property type="term" value="F:acyl-CoA dehydrogenase activity"/>
    <property type="evidence" value="ECO:0007669"/>
    <property type="project" value="InterPro"/>
</dbReference>
<sequence>MYSNLAANIRHLQHLSFTNMSIFNKEVKIEALSRLGDYLLSEDEALHNAIILAKNKNAWFTEDQVKNAVIATGRLLNKENLLEWTSNYSFGSRKKIGLTLAGNIPLVGFHDILAVLVSDNIALIKLSTSDDILIPLILNKLIEFEPSFKEQIKLIDKLNGFDAVIATGSNNTSRYFEYYFSKVPHIIRKNRNSVAVLNGKETTEELKALGRDILDYFGLGCRNVSKLYVPKGYDFTLFFEAIEEYHPIINHHKYNNNYDYNKSIFLVNKVEHLDNGFLLVAKNEALSSPLSVIFYEEYENLKAVKELLESKKEDIQVLVSSCLTDSALATTFFGNSQQPNLWDYADGVNTLKFLSSLN</sequence>
<evidence type="ECO:0000313" key="3">
    <source>
        <dbReference type="Proteomes" id="UP000000310"/>
    </source>
</evidence>
<dbReference type="AlphaFoldDB" id="F0S7M4"/>
<dbReference type="HOGENOM" id="CLU_050037_0_0_10"/>
<dbReference type="eggNOG" id="COG1012">
    <property type="taxonomic scope" value="Bacteria"/>
</dbReference>
<evidence type="ECO:0000313" key="2">
    <source>
        <dbReference type="EMBL" id="ADY52284.1"/>
    </source>
</evidence>
<organism evidence="2 3">
    <name type="scientific">Pseudopedobacter saltans (strain ATCC 51119 / DSM 12145 / JCM 21818 / CCUG 39354 / LMG 10337 / NBRC 100064 / NCIMB 13643)</name>
    <name type="common">Pedobacter saltans</name>
    <dbReference type="NCBI Taxonomy" id="762903"/>
    <lineage>
        <taxon>Bacteria</taxon>
        <taxon>Pseudomonadati</taxon>
        <taxon>Bacteroidota</taxon>
        <taxon>Sphingobacteriia</taxon>
        <taxon>Sphingobacteriales</taxon>
        <taxon>Sphingobacteriaceae</taxon>
        <taxon>Pseudopedobacter</taxon>
    </lineage>
</organism>